<evidence type="ECO:0000313" key="5">
    <source>
        <dbReference type="Proteomes" id="UP001162164"/>
    </source>
</evidence>
<dbReference type="Pfam" id="PF02928">
    <property type="entry name" value="zf-C5HC2"/>
    <property type="match status" value="1"/>
</dbReference>
<accession>A0ABQ9JBG3</accession>
<sequence>MYRYVDPGQFIIVFPKAFTSCISTGYVVSESVYFAPPYWLKTARNLFDDLKNSREPSMFSLDRLLLSIALDAKCSTEILRQIIPHIEELCQQERAKRDKLNNFGMMETERMPLPDANIRKRKRLQGEEGDYECEICRMNLYISMVFDTQEGVTYCLDHAVEMIKNKKSQINNCKFMFSYDYKELTDLPNKVKLAIETKSQKKVPNKYAGMPTLLNK</sequence>
<comment type="subcellular location">
    <subcellularLocation>
        <location evidence="1">Nucleus</location>
    </subcellularLocation>
</comment>
<proteinExistence type="predicted"/>
<dbReference type="PANTHER" id="PTHR10694:SF113">
    <property type="entry name" value="PROTEIN JUMONJI"/>
    <property type="match status" value="1"/>
</dbReference>
<evidence type="ECO:0000256" key="2">
    <source>
        <dbReference type="ARBA" id="ARBA00023242"/>
    </source>
</evidence>
<dbReference type="Proteomes" id="UP001162164">
    <property type="component" value="Unassembled WGS sequence"/>
</dbReference>
<dbReference type="EMBL" id="JAPWTJ010000844">
    <property type="protein sequence ID" value="KAJ8975313.1"/>
    <property type="molecule type" value="Genomic_DNA"/>
</dbReference>
<keyword evidence="5" id="KW-1185">Reference proteome</keyword>
<gene>
    <name evidence="4" type="ORF">NQ317_000492</name>
</gene>
<name>A0ABQ9JBG3_9CUCU</name>
<feature type="domain" description="Zinc finger C5HC2-type" evidence="3">
    <location>
        <begin position="133"/>
        <end position="187"/>
    </location>
</feature>
<comment type="caution">
    <text evidence="4">The sequence shown here is derived from an EMBL/GenBank/DDBJ whole genome shotgun (WGS) entry which is preliminary data.</text>
</comment>
<evidence type="ECO:0000256" key="1">
    <source>
        <dbReference type="ARBA" id="ARBA00004123"/>
    </source>
</evidence>
<protein>
    <recommendedName>
        <fullName evidence="3">Zinc finger C5HC2-type domain-containing protein</fullName>
    </recommendedName>
</protein>
<dbReference type="PANTHER" id="PTHR10694">
    <property type="entry name" value="LYSINE-SPECIFIC DEMETHYLASE"/>
    <property type="match status" value="1"/>
</dbReference>
<reference evidence="4" key="1">
    <citation type="journal article" date="2023" name="Insect Mol. Biol.">
        <title>Genome sequencing provides insights into the evolution of gene families encoding plant cell wall-degrading enzymes in longhorned beetles.</title>
        <authorList>
            <person name="Shin N.R."/>
            <person name="Okamura Y."/>
            <person name="Kirsch R."/>
            <person name="Pauchet Y."/>
        </authorList>
    </citation>
    <scope>NUCLEOTIDE SEQUENCE</scope>
    <source>
        <strain evidence="4">MMC_N1</strain>
    </source>
</reference>
<organism evidence="4 5">
    <name type="scientific">Molorchus minor</name>
    <dbReference type="NCBI Taxonomy" id="1323400"/>
    <lineage>
        <taxon>Eukaryota</taxon>
        <taxon>Metazoa</taxon>
        <taxon>Ecdysozoa</taxon>
        <taxon>Arthropoda</taxon>
        <taxon>Hexapoda</taxon>
        <taxon>Insecta</taxon>
        <taxon>Pterygota</taxon>
        <taxon>Neoptera</taxon>
        <taxon>Endopterygota</taxon>
        <taxon>Coleoptera</taxon>
        <taxon>Polyphaga</taxon>
        <taxon>Cucujiformia</taxon>
        <taxon>Chrysomeloidea</taxon>
        <taxon>Cerambycidae</taxon>
        <taxon>Lamiinae</taxon>
        <taxon>Monochamini</taxon>
        <taxon>Molorchus</taxon>
    </lineage>
</organism>
<dbReference type="InterPro" id="IPR004198">
    <property type="entry name" value="Znf_C5HC2"/>
</dbReference>
<dbReference type="Gene3D" id="2.60.120.650">
    <property type="entry name" value="Cupin"/>
    <property type="match status" value="1"/>
</dbReference>
<evidence type="ECO:0000313" key="4">
    <source>
        <dbReference type="EMBL" id="KAJ8975313.1"/>
    </source>
</evidence>
<evidence type="ECO:0000259" key="3">
    <source>
        <dbReference type="Pfam" id="PF02928"/>
    </source>
</evidence>
<keyword evidence="2" id="KW-0539">Nucleus</keyword>